<organism evidence="1 2">
    <name type="scientific">Pseudallescheria apiosperma</name>
    <name type="common">Scedosporium apiospermum</name>
    <dbReference type="NCBI Taxonomy" id="563466"/>
    <lineage>
        <taxon>Eukaryota</taxon>
        <taxon>Fungi</taxon>
        <taxon>Dikarya</taxon>
        <taxon>Ascomycota</taxon>
        <taxon>Pezizomycotina</taxon>
        <taxon>Sordariomycetes</taxon>
        <taxon>Hypocreomycetidae</taxon>
        <taxon>Microascales</taxon>
        <taxon>Microascaceae</taxon>
        <taxon>Scedosporium</taxon>
    </lineage>
</organism>
<dbReference type="OrthoDB" id="5243686at2759"/>
<sequence>MRGYFASSDYNAGSTSTVGTGISFLFVVNRLDITSTQPHPDAWGNVIPPKDSNGFADEKESVVMRYMDGRVTPASGYRWDREGGWGTAGSIVGTRRTTKYKEQTVFSCNPHLPIVVGNFDPTVEVSDRDIDARKWHLLHFKCRPEFPATSFANGNAEGSTYVVGSNPTWMPSLVPHTFRNRSQYRLQQSRGLSGDVPLVLGLMAFWDDWWDNHQVRMQNTFYGHDSHWRDGVWTRRDEPRGYPTIEETPRGFLVHVSLDDYENPYSTKEALRRLEREHPIVPDISGDVSGHYPYH</sequence>
<reference evidence="1 2" key="1">
    <citation type="journal article" date="2014" name="Genome Announc.">
        <title>Draft genome sequence of the pathogenic fungus Scedosporium apiospermum.</title>
        <authorList>
            <person name="Vandeputte P."/>
            <person name="Ghamrawi S."/>
            <person name="Rechenmann M."/>
            <person name="Iltis A."/>
            <person name="Giraud S."/>
            <person name="Fleury M."/>
            <person name="Thornton C."/>
            <person name="Delhaes L."/>
            <person name="Meyer W."/>
            <person name="Papon N."/>
            <person name="Bouchara J.P."/>
        </authorList>
    </citation>
    <scope>NUCLEOTIDE SEQUENCE [LARGE SCALE GENOMIC DNA]</scope>
    <source>
        <strain evidence="1 2">IHEM 14462</strain>
    </source>
</reference>
<comment type="caution">
    <text evidence="1">The sequence shown here is derived from an EMBL/GenBank/DDBJ whole genome shotgun (WGS) entry which is preliminary data.</text>
</comment>
<dbReference type="HOGENOM" id="CLU_070128_0_0_1"/>
<name>A0A084FXF4_PSEDA</name>
<keyword evidence="2" id="KW-1185">Reference proteome</keyword>
<dbReference type="VEuPathDB" id="FungiDB:SAPIO_CDS9727"/>
<evidence type="ECO:0000313" key="2">
    <source>
        <dbReference type="Proteomes" id="UP000028545"/>
    </source>
</evidence>
<accession>A0A084FXF4</accession>
<dbReference type="KEGG" id="sapo:SAPIO_CDS9727"/>
<dbReference type="OMA" id="ARGNCIT"/>
<dbReference type="Proteomes" id="UP000028545">
    <property type="component" value="Unassembled WGS sequence"/>
</dbReference>
<dbReference type="AlphaFoldDB" id="A0A084FXF4"/>
<proteinExistence type="predicted"/>
<gene>
    <name evidence="1" type="ORF">SAPIO_CDS9727</name>
</gene>
<dbReference type="GeneID" id="27728799"/>
<protein>
    <submittedName>
        <fullName evidence="1">Uncharacterized protein</fullName>
    </submittedName>
</protein>
<evidence type="ECO:0000313" key="1">
    <source>
        <dbReference type="EMBL" id="KEZ39766.1"/>
    </source>
</evidence>
<dbReference type="RefSeq" id="XP_016639565.1">
    <property type="nucleotide sequence ID" value="XM_016791055.1"/>
</dbReference>
<dbReference type="EMBL" id="JOWA01000143">
    <property type="protein sequence ID" value="KEZ39766.1"/>
    <property type="molecule type" value="Genomic_DNA"/>
</dbReference>